<dbReference type="PANTHER" id="PTHR43643:SF3">
    <property type="entry name" value="HISTIDINOL-PHOSPHATE AMINOTRANSFERASE"/>
    <property type="match status" value="1"/>
</dbReference>
<protein>
    <submittedName>
        <fullName evidence="8">Histidinol-phosphate aminotransferase family protein</fullName>
    </submittedName>
</protein>
<dbReference type="Gene3D" id="3.90.1150.10">
    <property type="entry name" value="Aspartate Aminotransferase, domain 1"/>
    <property type="match status" value="1"/>
</dbReference>
<feature type="domain" description="Aminotransferase class I/classII large" evidence="7">
    <location>
        <begin position="50"/>
        <end position="374"/>
    </location>
</feature>
<keyword evidence="6" id="KW-0732">Signal</keyword>
<dbReference type="CDD" id="cd00609">
    <property type="entry name" value="AAT_like"/>
    <property type="match status" value="1"/>
</dbReference>
<dbReference type="Proteomes" id="UP000321039">
    <property type="component" value="Unassembled WGS sequence"/>
</dbReference>
<dbReference type="InterPro" id="IPR004839">
    <property type="entry name" value="Aminotransferase_I/II_large"/>
</dbReference>
<feature type="signal peptide" evidence="6">
    <location>
        <begin position="1"/>
        <end position="29"/>
    </location>
</feature>
<dbReference type="InterPro" id="IPR015424">
    <property type="entry name" value="PyrdxlP-dep_Trfase"/>
</dbReference>
<dbReference type="GO" id="GO:0030170">
    <property type="term" value="F:pyridoxal phosphate binding"/>
    <property type="evidence" value="ECO:0007669"/>
    <property type="project" value="InterPro"/>
</dbReference>
<dbReference type="GO" id="GO:0008483">
    <property type="term" value="F:transaminase activity"/>
    <property type="evidence" value="ECO:0007669"/>
    <property type="project" value="UniProtKB-KW"/>
</dbReference>
<feature type="chain" id="PRO_5022935674" evidence="6">
    <location>
        <begin position="30"/>
        <end position="383"/>
    </location>
</feature>
<evidence type="ECO:0000256" key="6">
    <source>
        <dbReference type="SAM" id="SignalP"/>
    </source>
</evidence>
<evidence type="ECO:0000313" key="9">
    <source>
        <dbReference type="Proteomes" id="UP000321039"/>
    </source>
</evidence>
<evidence type="ECO:0000259" key="7">
    <source>
        <dbReference type="Pfam" id="PF00155"/>
    </source>
</evidence>
<dbReference type="Pfam" id="PF00155">
    <property type="entry name" value="Aminotran_1_2"/>
    <property type="match status" value="1"/>
</dbReference>
<name>A0A5C8ZUE9_9GAMM</name>
<evidence type="ECO:0000256" key="2">
    <source>
        <dbReference type="ARBA" id="ARBA00022576"/>
    </source>
</evidence>
<sequence>MSVSMNRRVFLGAVAGAASLMAGSRLAEAATDKSSPLRPSVQYGPPPGVARLNANENPYGPSPAALKALAEAGAQGAYYVGDSVKKLISMIAEYHGLSPEYITLSPGSSGGLVAAAVMAGQSGNILGPDLFWDTTSRAIEQQELGKIVRTPKTGDMGIDLDAMYASIDDSVSMVQVTNPNNPTGMLLDPAKMRDFCIKASKKAVVLADEAYNELTDMPEQNSMIPLVKQGHNVIVARTFSKIYGMAGLRVGYLIAQPEVIQSMGRYGIGWYGLNQAGLAAAIASYEDHAFMDMSRGKIREAREMVTDAIKANGLTALPSQTNFMFVNLGDINAEAFRAGMEKEKVMIRGIYRDYNNWSRVSMGRLEDVQMYVNALPKVLDSLA</sequence>
<evidence type="ECO:0000256" key="3">
    <source>
        <dbReference type="ARBA" id="ARBA00022679"/>
    </source>
</evidence>
<keyword evidence="4" id="KW-0663">Pyridoxal phosphate</keyword>
<dbReference type="Gene3D" id="3.40.640.10">
    <property type="entry name" value="Type I PLP-dependent aspartate aminotransferase-like (Major domain)"/>
    <property type="match status" value="1"/>
</dbReference>
<dbReference type="AlphaFoldDB" id="A0A5C8ZUE9"/>
<feature type="region of interest" description="Disordered" evidence="5">
    <location>
        <begin position="29"/>
        <end position="56"/>
    </location>
</feature>
<evidence type="ECO:0000256" key="4">
    <source>
        <dbReference type="ARBA" id="ARBA00022898"/>
    </source>
</evidence>
<reference evidence="8 9" key="1">
    <citation type="submission" date="2019-08" db="EMBL/GenBank/DDBJ databases">
        <title>Parahaliea maris sp. nov., isolated from the surface seawater.</title>
        <authorList>
            <person name="Liu Y."/>
        </authorList>
    </citation>
    <scope>NUCLEOTIDE SEQUENCE [LARGE SCALE GENOMIC DNA]</scope>
    <source>
        <strain evidence="8 9">HSLHS9</strain>
    </source>
</reference>
<gene>
    <name evidence="8" type="ORF">FV139_16875</name>
</gene>
<dbReference type="EMBL" id="VRZA01000006">
    <property type="protein sequence ID" value="TXS91394.1"/>
    <property type="molecule type" value="Genomic_DNA"/>
</dbReference>
<comment type="similarity">
    <text evidence="1">Belongs to the class-II pyridoxal-phosphate-dependent aminotransferase family. Histidinol-phosphate aminotransferase subfamily.</text>
</comment>
<keyword evidence="3 8" id="KW-0808">Transferase</keyword>
<dbReference type="RefSeq" id="WP_148069628.1">
    <property type="nucleotide sequence ID" value="NZ_VRZA01000006.1"/>
</dbReference>
<evidence type="ECO:0000256" key="1">
    <source>
        <dbReference type="ARBA" id="ARBA00007970"/>
    </source>
</evidence>
<dbReference type="InterPro" id="IPR050106">
    <property type="entry name" value="HistidinolP_aminotransfase"/>
</dbReference>
<proteinExistence type="inferred from homology"/>
<dbReference type="PROSITE" id="PS51318">
    <property type="entry name" value="TAT"/>
    <property type="match status" value="1"/>
</dbReference>
<dbReference type="PANTHER" id="PTHR43643">
    <property type="entry name" value="HISTIDINOL-PHOSPHATE AMINOTRANSFERASE 2"/>
    <property type="match status" value="1"/>
</dbReference>
<dbReference type="SUPFAM" id="SSF53383">
    <property type="entry name" value="PLP-dependent transferases"/>
    <property type="match status" value="1"/>
</dbReference>
<keyword evidence="2 8" id="KW-0032">Aminotransferase</keyword>
<keyword evidence="9" id="KW-1185">Reference proteome</keyword>
<evidence type="ECO:0000313" key="8">
    <source>
        <dbReference type="EMBL" id="TXS91394.1"/>
    </source>
</evidence>
<dbReference type="InterPro" id="IPR006311">
    <property type="entry name" value="TAT_signal"/>
</dbReference>
<comment type="caution">
    <text evidence="8">The sequence shown here is derived from an EMBL/GenBank/DDBJ whole genome shotgun (WGS) entry which is preliminary data.</text>
</comment>
<accession>A0A5C8ZUE9</accession>
<organism evidence="8 9">
    <name type="scientific">Parahaliea maris</name>
    <dbReference type="NCBI Taxonomy" id="2716870"/>
    <lineage>
        <taxon>Bacteria</taxon>
        <taxon>Pseudomonadati</taxon>
        <taxon>Pseudomonadota</taxon>
        <taxon>Gammaproteobacteria</taxon>
        <taxon>Cellvibrionales</taxon>
        <taxon>Halieaceae</taxon>
        <taxon>Parahaliea</taxon>
    </lineage>
</organism>
<evidence type="ECO:0000256" key="5">
    <source>
        <dbReference type="SAM" id="MobiDB-lite"/>
    </source>
</evidence>
<dbReference type="InterPro" id="IPR015421">
    <property type="entry name" value="PyrdxlP-dep_Trfase_major"/>
</dbReference>
<dbReference type="InterPro" id="IPR015422">
    <property type="entry name" value="PyrdxlP-dep_Trfase_small"/>
</dbReference>